<evidence type="ECO:0000259" key="6">
    <source>
        <dbReference type="PROSITE" id="PS50011"/>
    </source>
</evidence>
<keyword evidence="5" id="KW-0812">Transmembrane</keyword>
<dbReference type="Pfam" id="PF00069">
    <property type="entry name" value="Pkinase"/>
    <property type="match status" value="1"/>
</dbReference>
<feature type="transmembrane region" description="Helical" evidence="5">
    <location>
        <begin position="12"/>
        <end position="32"/>
    </location>
</feature>
<keyword evidence="8" id="KW-1185">Reference proteome</keyword>
<reference evidence="7 8" key="1">
    <citation type="submission" date="2023-05" db="EMBL/GenBank/DDBJ databases">
        <title>B98-5 Cell Line De Novo Hybrid Assembly: An Optical Mapping Approach.</title>
        <authorList>
            <person name="Kananen K."/>
            <person name="Auerbach J.A."/>
            <person name="Kautto E."/>
            <person name="Blachly J.S."/>
        </authorList>
    </citation>
    <scope>NUCLEOTIDE SEQUENCE [LARGE SCALE GENOMIC DNA]</scope>
    <source>
        <strain evidence="7">B95-8</strain>
        <tissue evidence="7">Cell line</tissue>
    </source>
</reference>
<dbReference type="InterPro" id="IPR011009">
    <property type="entry name" value="Kinase-like_dom_sf"/>
</dbReference>
<keyword evidence="2" id="KW-0723">Serine/threonine-protein kinase</keyword>
<evidence type="ECO:0000256" key="2">
    <source>
        <dbReference type="ARBA" id="ARBA00022527"/>
    </source>
</evidence>
<name>A0ABQ9ULB0_SAGOE</name>
<evidence type="ECO:0000256" key="3">
    <source>
        <dbReference type="ARBA" id="ARBA00022679"/>
    </source>
</evidence>
<dbReference type="EMBL" id="JASSZA010000011">
    <property type="protein sequence ID" value="KAK2097891.1"/>
    <property type="molecule type" value="Genomic_DNA"/>
</dbReference>
<dbReference type="SUPFAM" id="SSF56112">
    <property type="entry name" value="Protein kinase-like (PK-like)"/>
    <property type="match status" value="1"/>
</dbReference>
<evidence type="ECO:0000313" key="7">
    <source>
        <dbReference type="EMBL" id="KAK2097891.1"/>
    </source>
</evidence>
<comment type="caution">
    <text evidence="7">The sequence shown here is derived from an EMBL/GenBank/DDBJ whole genome shotgun (WGS) entry which is preliminary data.</text>
</comment>
<evidence type="ECO:0000256" key="5">
    <source>
        <dbReference type="SAM" id="Phobius"/>
    </source>
</evidence>
<keyword evidence="4 7" id="KW-0418">Kinase</keyword>
<evidence type="ECO:0000256" key="1">
    <source>
        <dbReference type="ARBA" id="ARBA00006692"/>
    </source>
</evidence>
<dbReference type="InterPro" id="IPR000719">
    <property type="entry name" value="Prot_kinase_dom"/>
</dbReference>
<keyword evidence="3" id="KW-0808">Transferase</keyword>
<keyword evidence="5" id="KW-1133">Transmembrane helix</keyword>
<dbReference type="GO" id="GO:0016301">
    <property type="term" value="F:kinase activity"/>
    <property type="evidence" value="ECO:0007669"/>
    <property type="project" value="UniProtKB-KW"/>
</dbReference>
<dbReference type="InterPro" id="IPR002291">
    <property type="entry name" value="Phosph_kin_gamma"/>
</dbReference>
<comment type="similarity">
    <text evidence="1">Belongs to the protein kinase superfamily. CAMK Ser/Thr protein kinase family.</text>
</comment>
<sequence>MDETHPGYSKEVDLWACGVILFTLLAGSPPFWHRRQILMLRMIMEGQYQFSSPEWDDRSSTVKDLISRLLQVDPEARLTAEQALQHPFFERCEGSQAWNLTPRQRFRVAVWTVLAAGRVALSTHRIRPLTKNALLRDPYALRSVRRLIDNCAFRLYGHWVKKGEQQNRAALFQHRPPGPFPVMGPEEEGDSTAITEDEAALVLG</sequence>
<keyword evidence="5" id="KW-0472">Membrane</keyword>
<evidence type="ECO:0000313" key="8">
    <source>
        <dbReference type="Proteomes" id="UP001266305"/>
    </source>
</evidence>
<feature type="domain" description="Protein kinase" evidence="6">
    <location>
        <begin position="1"/>
        <end position="89"/>
    </location>
</feature>
<gene>
    <name evidence="7" type="primary">PHKG2_2</name>
    <name evidence="7" type="ORF">P7K49_023342</name>
</gene>
<dbReference type="PRINTS" id="PR01049">
    <property type="entry name" value="PHOSPHBKNASE"/>
</dbReference>
<accession>A0ABQ9ULB0</accession>
<dbReference type="Gene3D" id="1.10.510.10">
    <property type="entry name" value="Transferase(Phosphotransferase) domain 1"/>
    <property type="match status" value="1"/>
</dbReference>
<dbReference type="Proteomes" id="UP001266305">
    <property type="component" value="Unassembled WGS sequence"/>
</dbReference>
<dbReference type="PROSITE" id="PS50011">
    <property type="entry name" value="PROTEIN_KINASE_DOM"/>
    <property type="match status" value="1"/>
</dbReference>
<proteinExistence type="inferred from homology"/>
<protein>
    <submittedName>
        <fullName evidence="7">Phosphorylase b kinase gamma catalytic chain, liver/testis isoform</fullName>
    </submittedName>
</protein>
<dbReference type="PANTHER" id="PTHR24347">
    <property type="entry name" value="SERINE/THREONINE-PROTEIN KINASE"/>
    <property type="match status" value="1"/>
</dbReference>
<organism evidence="7 8">
    <name type="scientific">Saguinus oedipus</name>
    <name type="common">Cotton-top tamarin</name>
    <name type="synonym">Oedipomidas oedipus</name>
    <dbReference type="NCBI Taxonomy" id="9490"/>
    <lineage>
        <taxon>Eukaryota</taxon>
        <taxon>Metazoa</taxon>
        <taxon>Chordata</taxon>
        <taxon>Craniata</taxon>
        <taxon>Vertebrata</taxon>
        <taxon>Euteleostomi</taxon>
        <taxon>Mammalia</taxon>
        <taxon>Eutheria</taxon>
        <taxon>Euarchontoglires</taxon>
        <taxon>Primates</taxon>
        <taxon>Haplorrhini</taxon>
        <taxon>Platyrrhini</taxon>
        <taxon>Cebidae</taxon>
        <taxon>Callitrichinae</taxon>
        <taxon>Saguinus</taxon>
    </lineage>
</organism>
<evidence type="ECO:0000256" key="4">
    <source>
        <dbReference type="ARBA" id="ARBA00022777"/>
    </source>
</evidence>